<dbReference type="RefSeq" id="WP_013175759.1">
    <property type="nucleotide sequence ID" value="NC_014220.1"/>
</dbReference>
<dbReference type="Proteomes" id="UP000000378">
    <property type="component" value="Chromosome"/>
</dbReference>
<comment type="function">
    <text evidence="2">Ferredoxins are iron-sulfur proteins that transfer electrons in a wide variety of metabolic reactions.</text>
</comment>
<evidence type="ECO:0000256" key="7">
    <source>
        <dbReference type="ARBA" id="ARBA00023014"/>
    </source>
</evidence>
<sequence>MHHYHRLQELLNTHPVGAPKSEEFIEILKILFRPDEIELALLLDFKLKKANEIAKQAGISQYEVMQRFEAMADRGVILAKRVEGEPAYALLPNYPGLFEYPIMRGGDSDTQARLAELWQAYYMKHMAAELSLANPPWLRVLPAEEALTEDFEILPFEIASQMMAKTKKIALANCPCRLTEKKCSKPIDVCLSFDGAADFLAERGIAREISLDEAREVLKRAEEAGLVHTGSNNRNNLLFICNCCPCCCHMLRLVTEHNYPNGLAKSSYLARIDAPECIGCGICAEERCPVKAIEMIEDIAVLNNDRCIGCGLCVSKCPTNAISLVKRDDYEFPPETVRELSDRVARNKETKRGK</sequence>
<dbReference type="PROSITE" id="PS51379">
    <property type="entry name" value="4FE4S_FER_2"/>
    <property type="match status" value="2"/>
</dbReference>
<organism evidence="9 10">
    <name type="scientific">Syntrophothermus lipocalidus (strain DSM 12680 / TGB-C1)</name>
    <dbReference type="NCBI Taxonomy" id="643648"/>
    <lineage>
        <taxon>Bacteria</taxon>
        <taxon>Bacillati</taxon>
        <taxon>Bacillota</taxon>
        <taxon>Clostridia</taxon>
        <taxon>Eubacteriales</taxon>
        <taxon>Syntrophomonadaceae</taxon>
        <taxon>Syntrophothermus</taxon>
    </lineage>
</organism>
<evidence type="ECO:0000256" key="6">
    <source>
        <dbReference type="ARBA" id="ARBA00023004"/>
    </source>
</evidence>
<reference evidence="9 10" key="2">
    <citation type="journal article" date="2010" name="Stand. Genomic Sci.">
        <title>Complete genome sequence of Syntrophothermus lipocalidus type strain (TGB-C1).</title>
        <authorList>
            <person name="Djao O.D."/>
            <person name="Zhang X."/>
            <person name="Lucas S."/>
            <person name="Lapidus A."/>
            <person name="Del Rio T.G."/>
            <person name="Nolan M."/>
            <person name="Tice H."/>
            <person name="Cheng J.F."/>
            <person name="Han C."/>
            <person name="Tapia R."/>
            <person name="Goodwin L."/>
            <person name="Pitluck S."/>
            <person name="Liolios K."/>
            <person name="Ivanova N."/>
            <person name="Mavromatis K."/>
            <person name="Mikhailova N."/>
            <person name="Ovchinnikova G."/>
            <person name="Pati A."/>
            <person name="Brambilla E."/>
            <person name="Chen A."/>
            <person name="Palaniappan K."/>
            <person name="Land M."/>
            <person name="Hauser L."/>
            <person name="Chang Y.J."/>
            <person name="Jeffries C.D."/>
            <person name="Rohde M."/>
            <person name="Sikorski J."/>
            <person name="Spring S."/>
            <person name="Goker M."/>
            <person name="Detter J.C."/>
            <person name="Woyke T."/>
            <person name="Bristow J."/>
            <person name="Eisen J.A."/>
            <person name="Markowitz V."/>
            <person name="Hugenholtz P."/>
            <person name="Kyrpides N.C."/>
            <person name="Klenk H.P."/>
        </authorList>
    </citation>
    <scope>NUCLEOTIDE SEQUENCE [LARGE SCALE GENOMIC DNA]</scope>
    <source>
        <strain evidence="10">DSM 12680 / TGB-C1</strain>
    </source>
</reference>
<dbReference type="STRING" id="643648.Slip_1595"/>
<dbReference type="EMBL" id="CP002048">
    <property type="protein sequence ID" value="ADI02357.1"/>
    <property type="molecule type" value="Genomic_DNA"/>
</dbReference>
<dbReference type="PROSITE" id="PS00198">
    <property type="entry name" value="4FE4S_FER_1"/>
    <property type="match status" value="1"/>
</dbReference>
<dbReference type="PANTHER" id="PTHR24960">
    <property type="entry name" value="PHOTOSYSTEM I IRON-SULFUR CENTER-RELATED"/>
    <property type="match status" value="1"/>
</dbReference>
<evidence type="ECO:0000256" key="2">
    <source>
        <dbReference type="ARBA" id="ARBA00003532"/>
    </source>
</evidence>
<evidence type="ECO:0000313" key="10">
    <source>
        <dbReference type="Proteomes" id="UP000000378"/>
    </source>
</evidence>
<keyword evidence="5" id="KW-0479">Metal-binding</keyword>
<reference evidence="10" key="1">
    <citation type="journal article" date="2010" name="Stand. Genomic Sci.">
        <title>Complete genome sequence of Syntrophothermus lipocalidus type strain (TGB-C1T).</title>
        <authorList>
            <consortium name="US DOE Joint Genome Institute (JGI-PGF)"/>
            <person name="Djao O."/>
            <person name="Zhang X."/>
            <person name="Lucas S."/>
            <person name="Lapidus A."/>
            <person name="Glavina Del Rio T."/>
            <person name="Nolan M."/>
            <person name="Tice H."/>
            <person name="Cheng J."/>
            <person name="Han C."/>
            <person name="Tapia R."/>
            <person name="Goodwin L."/>
            <person name="Pitluck S."/>
            <person name="Liolios K."/>
            <person name="Ivanova N."/>
            <person name="Mavromatis K."/>
            <person name="Mikhailova N."/>
            <person name="Ovchinnikova G."/>
            <person name="Pati A."/>
            <person name="Brambilla E."/>
            <person name="Chen A."/>
            <person name="Palaniappan K."/>
            <person name="Land M."/>
            <person name="Hauser L."/>
            <person name="Chang Y."/>
            <person name="Jeffries C."/>
            <person name="Rohde M."/>
            <person name="Sikorski J."/>
            <person name="Spring S."/>
            <person name="Goker M."/>
            <person name="Detter J."/>
            <person name="Woyke T."/>
            <person name="Bristow J."/>
            <person name="Eisen J."/>
            <person name="Markowitz V."/>
            <person name="Hugenholtz P."/>
            <person name="Kyrpides N."/>
            <person name="Klenk H."/>
        </authorList>
    </citation>
    <scope>NUCLEOTIDE SEQUENCE [LARGE SCALE GENOMIC DNA]</scope>
    <source>
        <strain evidence="10">DSM 12680 / TGB-C1</strain>
    </source>
</reference>
<evidence type="ECO:0000256" key="4">
    <source>
        <dbReference type="ARBA" id="ARBA00022485"/>
    </source>
</evidence>
<evidence type="ECO:0000256" key="1">
    <source>
        <dbReference type="ARBA" id="ARBA00001966"/>
    </source>
</evidence>
<evidence type="ECO:0000259" key="8">
    <source>
        <dbReference type="PROSITE" id="PS51379"/>
    </source>
</evidence>
<dbReference type="HOGENOM" id="CLU_043380_1_0_9"/>
<dbReference type="Pfam" id="PF14697">
    <property type="entry name" value="Fer4_21"/>
    <property type="match status" value="1"/>
</dbReference>
<dbReference type="Gene3D" id="3.30.70.20">
    <property type="match status" value="1"/>
</dbReference>
<comment type="cofactor">
    <cofactor evidence="1">
        <name>[4Fe-4S] cluster</name>
        <dbReference type="ChEBI" id="CHEBI:49883"/>
    </cofactor>
</comment>
<evidence type="ECO:0000313" key="9">
    <source>
        <dbReference type="EMBL" id="ADI02357.1"/>
    </source>
</evidence>
<dbReference type="InterPro" id="IPR050157">
    <property type="entry name" value="PSI_iron-sulfur_center"/>
</dbReference>
<dbReference type="InterPro" id="IPR017900">
    <property type="entry name" value="4Fe4S_Fe_S_CS"/>
</dbReference>
<keyword evidence="4" id="KW-0004">4Fe-4S</keyword>
<proteinExistence type="predicted"/>
<dbReference type="AlphaFoldDB" id="D7CNS2"/>
<feature type="domain" description="4Fe-4S ferredoxin-type" evidence="8">
    <location>
        <begin position="268"/>
        <end position="297"/>
    </location>
</feature>
<dbReference type="OrthoDB" id="5422255at2"/>
<dbReference type="eggNOG" id="COG1143">
    <property type="taxonomic scope" value="Bacteria"/>
</dbReference>
<dbReference type="SUPFAM" id="SSF54862">
    <property type="entry name" value="4Fe-4S ferredoxins"/>
    <property type="match status" value="1"/>
</dbReference>
<gene>
    <name evidence="9" type="ordered locus">Slip_1595</name>
</gene>
<dbReference type="PANTHER" id="PTHR24960:SF79">
    <property type="entry name" value="PHOTOSYSTEM I IRON-SULFUR CENTER"/>
    <property type="match status" value="1"/>
</dbReference>
<keyword evidence="6" id="KW-0408">Iron</keyword>
<evidence type="ECO:0000256" key="3">
    <source>
        <dbReference type="ARBA" id="ARBA00013529"/>
    </source>
</evidence>
<dbReference type="KEGG" id="slp:Slip_1595"/>
<accession>D7CNS2</accession>
<dbReference type="InterPro" id="IPR017896">
    <property type="entry name" value="4Fe4S_Fe-S-bd"/>
</dbReference>
<protein>
    <recommendedName>
        <fullName evidence="3">Ferredoxin</fullName>
    </recommendedName>
</protein>
<name>D7CNS2_SYNLT</name>
<keyword evidence="10" id="KW-1185">Reference proteome</keyword>
<feature type="domain" description="4Fe-4S ferredoxin-type" evidence="8">
    <location>
        <begin position="298"/>
        <end position="327"/>
    </location>
</feature>
<keyword evidence="7" id="KW-0411">Iron-sulfur</keyword>
<evidence type="ECO:0000256" key="5">
    <source>
        <dbReference type="ARBA" id="ARBA00022723"/>
    </source>
</evidence>
<dbReference type="GO" id="GO:0051539">
    <property type="term" value="F:4 iron, 4 sulfur cluster binding"/>
    <property type="evidence" value="ECO:0007669"/>
    <property type="project" value="UniProtKB-KW"/>
</dbReference>
<dbReference type="GO" id="GO:0046872">
    <property type="term" value="F:metal ion binding"/>
    <property type="evidence" value="ECO:0007669"/>
    <property type="project" value="UniProtKB-KW"/>
</dbReference>